<organism evidence="3 4">
    <name type="scientific">Dyella marensis</name>
    <dbReference type="NCBI Taxonomy" id="500610"/>
    <lineage>
        <taxon>Bacteria</taxon>
        <taxon>Pseudomonadati</taxon>
        <taxon>Pseudomonadota</taxon>
        <taxon>Gammaproteobacteria</taxon>
        <taxon>Lysobacterales</taxon>
        <taxon>Rhodanobacteraceae</taxon>
        <taxon>Dyella</taxon>
    </lineage>
</organism>
<gene>
    <name evidence="3" type="ORF">SAMN02799615_00285</name>
</gene>
<dbReference type="PRINTS" id="PR00111">
    <property type="entry name" value="ABHYDROLASE"/>
</dbReference>
<dbReference type="InterPro" id="IPR000639">
    <property type="entry name" value="Epox_hydrolase-like"/>
</dbReference>
<evidence type="ECO:0000256" key="1">
    <source>
        <dbReference type="ARBA" id="ARBA00022801"/>
    </source>
</evidence>
<reference evidence="4" key="1">
    <citation type="submission" date="2016-10" db="EMBL/GenBank/DDBJ databases">
        <authorList>
            <person name="Varghese N."/>
            <person name="Submissions S."/>
        </authorList>
    </citation>
    <scope>NUCLEOTIDE SEQUENCE [LARGE SCALE GENOMIC DNA]</scope>
    <source>
        <strain evidence="4">UNC178MFTsu3.1</strain>
    </source>
</reference>
<dbReference type="PANTHER" id="PTHR43329">
    <property type="entry name" value="EPOXIDE HYDROLASE"/>
    <property type="match status" value="1"/>
</dbReference>
<protein>
    <submittedName>
        <fullName evidence="3">Pimeloyl-ACP methyl ester carboxylesterase</fullName>
    </submittedName>
</protein>
<accession>A0A1I1XP17</accession>
<dbReference type="EMBL" id="FONH01000001">
    <property type="protein sequence ID" value="SFE07543.1"/>
    <property type="molecule type" value="Genomic_DNA"/>
</dbReference>
<dbReference type="InterPro" id="IPR029058">
    <property type="entry name" value="AB_hydrolase_fold"/>
</dbReference>
<evidence type="ECO:0000259" key="2">
    <source>
        <dbReference type="Pfam" id="PF00561"/>
    </source>
</evidence>
<dbReference type="Proteomes" id="UP000199477">
    <property type="component" value="Unassembled WGS sequence"/>
</dbReference>
<dbReference type="Gene3D" id="3.40.50.1820">
    <property type="entry name" value="alpha/beta hydrolase"/>
    <property type="match status" value="1"/>
</dbReference>
<dbReference type="PRINTS" id="PR00412">
    <property type="entry name" value="EPOXHYDRLASE"/>
</dbReference>
<feature type="domain" description="AB hydrolase-1" evidence="2">
    <location>
        <begin position="27"/>
        <end position="272"/>
    </location>
</feature>
<dbReference type="STRING" id="500610.SAMN02799615_00285"/>
<dbReference type="GO" id="GO:0016787">
    <property type="term" value="F:hydrolase activity"/>
    <property type="evidence" value="ECO:0007669"/>
    <property type="project" value="UniProtKB-KW"/>
</dbReference>
<keyword evidence="1" id="KW-0378">Hydrolase</keyword>
<dbReference type="SUPFAM" id="SSF53474">
    <property type="entry name" value="alpha/beta-Hydrolases"/>
    <property type="match status" value="1"/>
</dbReference>
<sequence>MTIRHASAPVAEGVRLHYLEDGAGPRTVVLLHGFPQTCHAWRKVAPRLVAQGLRVIAPDYRGAGHSSKPPAGYDKWTIAADIHALLEQAAAEERIALVGHDIGAMVALAYAFRFRDQVSHLVLIDAPLQGTQAMEAMRGDPRGWHVAFHGARDIAERLVEGRERVYLRYMIDVRAFDPSAIAPADFECYVEAYAAAGAMRAAFELYRAFDEDAARIKAELARAGKLRMPVLAIGGAAGGLGEAMRPMVQQLAGHARYLAAPGCAHWVPEENPTFLCDAILSAMGMGEEAIAG</sequence>
<name>A0A1I1XP17_9GAMM</name>
<dbReference type="Pfam" id="PF00561">
    <property type="entry name" value="Abhydrolase_1"/>
    <property type="match status" value="1"/>
</dbReference>
<evidence type="ECO:0000313" key="4">
    <source>
        <dbReference type="Proteomes" id="UP000199477"/>
    </source>
</evidence>
<keyword evidence="4" id="KW-1185">Reference proteome</keyword>
<dbReference type="AlphaFoldDB" id="A0A1I1XP17"/>
<evidence type="ECO:0000313" key="3">
    <source>
        <dbReference type="EMBL" id="SFE07543.1"/>
    </source>
</evidence>
<dbReference type="InterPro" id="IPR000073">
    <property type="entry name" value="AB_hydrolase_1"/>
</dbReference>
<proteinExistence type="predicted"/>